<dbReference type="InterPro" id="IPR058647">
    <property type="entry name" value="BSH_CzcB-like"/>
</dbReference>
<reference evidence="8 11" key="2">
    <citation type="submission" date="2016-10" db="EMBL/GenBank/DDBJ databases">
        <title>Hydorgenophaga sp. LPB0072 isolated from gastropod.</title>
        <authorList>
            <person name="Kim E."/>
            <person name="Yi H."/>
        </authorList>
    </citation>
    <scope>NUCLEOTIDE SEQUENCE [LARGE SCALE GENOMIC DNA]</scope>
    <source>
        <strain evidence="8 11">LPB0072</strain>
    </source>
</reference>
<feature type="domain" description="CusB-like beta-barrel" evidence="5">
    <location>
        <begin position="239"/>
        <end position="303"/>
    </location>
</feature>
<dbReference type="PANTHER" id="PTHR30469">
    <property type="entry name" value="MULTIDRUG RESISTANCE PROTEIN MDTA"/>
    <property type="match status" value="1"/>
</dbReference>
<feature type="signal peptide" evidence="4">
    <location>
        <begin position="1"/>
        <end position="28"/>
    </location>
</feature>
<dbReference type="Pfam" id="PF25954">
    <property type="entry name" value="Beta-barrel_RND_2"/>
    <property type="match status" value="1"/>
</dbReference>
<dbReference type="Proteomes" id="UP000185680">
    <property type="component" value="Chromosome"/>
</dbReference>
<dbReference type="AlphaFoldDB" id="A0A167HXD8"/>
<dbReference type="NCBIfam" id="TIGR01730">
    <property type="entry name" value="RND_mfp"/>
    <property type="match status" value="1"/>
</dbReference>
<dbReference type="STRING" id="1763535.LPB072_12600"/>
<dbReference type="SUPFAM" id="SSF111369">
    <property type="entry name" value="HlyD-like secretion proteins"/>
    <property type="match status" value="1"/>
</dbReference>
<evidence type="ECO:0000313" key="9">
    <source>
        <dbReference type="EMBL" id="OAD41860.1"/>
    </source>
</evidence>
<dbReference type="FunFam" id="2.40.420.20:FF:000006">
    <property type="entry name" value="RND family efflux transporter MFP subunit"/>
    <property type="match status" value="1"/>
</dbReference>
<gene>
    <name evidence="8" type="ORF">LPB072_12600</name>
    <name evidence="9" type="ORF">LPB72_11220</name>
</gene>
<keyword evidence="10" id="KW-1185">Reference proteome</keyword>
<dbReference type="PANTHER" id="PTHR30469:SF15">
    <property type="entry name" value="HLYD FAMILY OF SECRETION PROTEINS"/>
    <property type="match status" value="1"/>
</dbReference>
<keyword evidence="2" id="KW-0813">Transport</keyword>
<accession>A0A167HXD8</accession>
<sequence>MNPNTITRPCKGKAWTWFAIGLTGFALAACQPKGEEKPEGAVSTEAVAGDGSVSGAKPSMTVTVEKPNTGSVGLSLDANGNVSAWQEASVGAEVSGLRLATVKANVGDQVRKGQVLATFVTATAEAESLQGKAAVMQAEANYENAKADADRARSIQDTGALSKSQIAQYLTAEKVGKAQWEAAKAGYSASQVRLGNTSVKAPDDGVISARSATVGGVVGAGQELFRMVRQGRMEWRGEVTPSEVGRVKVGQSVNVTLATGTELIGQVRAISPTADLQTRNIIVYVDLPRHSELTAGTFAKGRFELGESQALTVPATALVVRDGHNYVFVIDADSKASQRKVQTGRRVGDRVELLDGLTAEEGVAVKGAGFLNEGDLVKVVE</sequence>
<dbReference type="Proteomes" id="UP000185657">
    <property type="component" value="Unassembled WGS sequence"/>
</dbReference>
<keyword evidence="3" id="KW-0170">Cobalt</keyword>
<keyword evidence="4" id="KW-0732">Signal</keyword>
<evidence type="ECO:0000256" key="2">
    <source>
        <dbReference type="ARBA" id="ARBA00022448"/>
    </source>
</evidence>
<evidence type="ECO:0000313" key="10">
    <source>
        <dbReference type="Proteomes" id="UP000185657"/>
    </source>
</evidence>
<evidence type="ECO:0000313" key="8">
    <source>
        <dbReference type="EMBL" id="AOW13567.1"/>
    </source>
</evidence>
<evidence type="ECO:0000256" key="4">
    <source>
        <dbReference type="SAM" id="SignalP"/>
    </source>
</evidence>
<evidence type="ECO:0000313" key="11">
    <source>
        <dbReference type="Proteomes" id="UP000185680"/>
    </source>
</evidence>
<dbReference type="Gene3D" id="2.40.420.20">
    <property type="match status" value="1"/>
</dbReference>
<evidence type="ECO:0000259" key="5">
    <source>
        <dbReference type="Pfam" id="PF25954"/>
    </source>
</evidence>
<dbReference type="Gene3D" id="2.40.50.100">
    <property type="match status" value="1"/>
</dbReference>
<dbReference type="InterPro" id="IPR058792">
    <property type="entry name" value="Beta-barrel_RND_2"/>
</dbReference>
<dbReference type="Pfam" id="PF25989">
    <property type="entry name" value="YknX_C"/>
    <property type="match status" value="1"/>
</dbReference>
<dbReference type="Gene3D" id="2.40.30.170">
    <property type="match status" value="1"/>
</dbReference>
<feature type="chain" id="PRO_5044549608" evidence="4">
    <location>
        <begin position="29"/>
        <end position="381"/>
    </location>
</feature>
<dbReference type="InterPro" id="IPR006143">
    <property type="entry name" value="RND_pump_MFP"/>
</dbReference>
<dbReference type="InterPro" id="IPR058637">
    <property type="entry name" value="YknX-like_C"/>
</dbReference>
<feature type="domain" description="CzcB-like barrel-sandwich hybrid" evidence="6">
    <location>
        <begin position="88"/>
        <end position="226"/>
    </location>
</feature>
<dbReference type="KEGG" id="hyl:LPB072_12600"/>
<reference evidence="9 10" key="1">
    <citation type="submission" date="2016-02" db="EMBL/GenBank/DDBJ databases">
        <title>Draft genome sequence of Hydrogenophaga sp. LPB0072.</title>
        <authorList>
            <person name="Shin S.-K."/>
            <person name="Yi H."/>
        </authorList>
    </citation>
    <scope>NUCLEOTIDE SEQUENCE [LARGE SCALE GENOMIC DNA]</scope>
    <source>
        <strain evidence="9 10">LPB0072</strain>
    </source>
</reference>
<comment type="similarity">
    <text evidence="1">Belongs to the membrane fusion protein (MFP) (TC 8.A.1) family.</text>
</comment>
<evidence type="ECO:0000256" key="1">
    <source>
        <dbReference type="ARBA" id="ARBA00009477"/>
    </source>
</evidence>
<evidence type="ECO:0000256" key="3">
    <source>
        <dbReference type="ARBA" id="ARBA00023285"/>
    </source>
</evidence>
<dbReference type="OrthoDB" id="10524at2"/>
<organism evidence="8 11">
    <name type="scientific">Hydrogenophaga crassostreae</name>
    <dbReference type="NCBI Taxonomy" id="1763535"/>
    <lineage>
        <taxon>Bacteria</taxon>
        <taxon>Pseudomonadati</taxon>
        <taxon>Pseudomonadota</taxon>
        <taxon>Betaproteobacteria</taxon>
        <taxon>Burkholderiales</taxon>
        <taxon>Comamonadaceae</taxon>
        <taxon>Hydrogenophaga</taxon>
    </lineage>
</organism>
<protein>
    <submittedName>
        <fullName evidence="8">Efflux transporter periplasmic adaptor subunit</fullName>
    </submittedName>
</protein>
<dbReference type="Gene3D" id="1.10.287.470">
    <property type="entry name" value="Helix hairpin bin"/>
    <property type="match status" value="1"/>
</dbReference>
<name>A0A167HXD8_9BURK</name>
<proteinExistence type="inferred from homology"/>
<dbReference type="Pfam" id="PF25973">
    <property type="entry name" value="BSH_CzcB"/>
    <property type="match status" value="1"/>
</dbReference>
<feature type="domain" description="YknX-like C-terminal permuted SH3-like" evidence="7">
    <location>
        <begin position="310"/>
        <end position="379"/>
    </location>
</feature>
<dbReference type="RefSeq" id="WP_066090254.1">
    <property type="nucleotide sequence ID" value="NZ_CP017476.1"/>
</dbReference>
<dbReference type="GO" id="GO:0015562">
    <property type="term" value="F:efflux transmembrane transporter activity"/>
    <property type="evidence" value="ECO:0007669"/>
    <property type="project" value="TreeGrafter"/>
</dbReference>
<evidence type="ECO:0000259" key="7">
    <source>
        <dbReference type="Pfam" id="PF25989"/>
    </source>
</evidence>
<dbReference type="EMBL" id="CP017476">
    <property type="protein sequence ID" value="AOW13567.1"/>
    <property type="molecule type" value="Genomic_DNA"/>
</dbReference>
<dbReference type="GO" id="GO:1990281">
    <property type="term" value="C:efflux pump complex"/>
    <property type="evidence" value="ECO:0007669"/>
    <property type="project" value="TreeGrafter"/>
</dbReference>
<dbReference type="EMBL" id="LVWD01000013">
    <property type="protein sequence ID" value="OAD41860.1"/>
    <property type="molecule type" value="Genomic_DNA"/>
</dbReference>
<evidence type="ECO:0000259" key="6">
    <source>
        <dbReference type="Pfam" id="PF25973"/>
    </source>
</evidence>